<dbReference type="Pfam" id="PF02518">
    <property type="entry name" value="HATPase_c"/>
    <property type="match status" value="1"/>
</dbReference>
<evidence type="ECO:0000313" key="18">
    <source>
        <dbReference type="EMBL" id="MFC3146883.1"/>
    </source>
</evidence>
<dbReference type="InterPro" id="IPR004358">
    <property type="entry name" value="Sig_transdc_His_kin-like_C"/>
</dbReference>
<dbReference type="InterPro" id="IPR036890">
    <property type="entry name" value="HATPase_C_sf"/>
</dbReference>
<evidence type="ECO:0000256" key="11">
    <source>
        <dbReference type="ARBA" id="ARBA00022840"/>
    </source>
</evidence>
<evidence type="ECO:0000256" key="14">
    <source>
        <dbReference type="ARBA" id="ARBA00023136"/>
    </source>
</evidence>
<keyword evidence="11 18" id="KW-0067">ATP-binding</keyword>
<evidence type="ECO:0000256" key="7">
    <source>
        <dbReference type="ARBA" id="ARBA00022679"/>
    </source>
</evidence>
<gene>
    <name evidence="18" type="ORF">ACFOEN_04410</name>
</gene>
<evidence type="ECO:0000256" key="4">
    <source>
        <dbReference type="ARBA" id="ARBA00022475"/>
    </source>
</evidence>
<dbReference type="CDD" id="cd06225">
    <property type="entry name" value="HAMP"/>
    <property type="match status" value="1"/>
</dbReference>
<dbReference type="InterPro" id="IPR003661">
    <property type="entry name" value="HisK_dim/P_dom"/>
</dbReference>
<dbReference type="InterPro" id="IPR038421">
    <property type="entry name" value="RisS_PPD_sf"/>
</dbReference>
<keyword evidence="14 15" id="KW-0472">Membrane</keyword>
<reference evidence="19" key="1">
    <citation type="journal article" date="2019" name="Int. J. Syst. Evol. Microbiol.">
        <title>The Global Catalogue of Microorganisms (GCM) 10K type strain sequencing project: providing services to taxonomists for standard genome sequencing and annotation.</title>
        <authorList>
            <consortium name="The Broad Institute Genomics Platform"/>
            <consortium name="The Broad Institute Genome Sequencing Center for Infectious Disease"/>
            <person name="Wu L."/>
            <person name="Ma J."/>
        </authorList>
    </citation>
    <scope>NUCLEOTIDE SEQUENCE [LARGE SCALE GENOMIC DNA]</scope>
    <source>
        <strain evidence="19">KCTC 52168</strain>
    </source>
</reference>
<dbReference type="Proteomes" id="UP001595556">
    <property type="component" value="Unassembled WGS sequence"/>
</dbReference>
<dbReference type="SMART" id="SM00304">
    <property type="entry name" value="HAMP"/>
    <property type="match status" value="1"/>
</dbReference>
<comment type="subcellular location">
    <subcellularLocation>
        <location evidence="2">Cell inner membrane</location>
        <topology evidence="2">Multi-pass membrane protein</topology>
    </subcellularLocation>
</comment>
<comment type="caution">
    <text evidence="18">The sequence shown here is derived from an EMBL/GenBank/DDBJ whole genome shotgun (WGS) entry which is preliminary data.</text>
</comment>
<evidence type="ECO:0000256" key="1">
    <source>
        <dbReference type="ARBA" id="ARBA00000085"/>
    </source>
</evidence>
<dbReference type="EC" id="2.7.13.3" evidence="3"/>
<evidence type="ECO:0000256" key="5">
    <source>
        <dbReference type="ARBA" id="ARBA00022519"/>
    </source>
</evidence>
<protein>
    <recommendedName>
        <fullName evidence="3">histidine kinase</fullName>
        <ecNumber evidence="3">2.7.13.3</ecNumber>
    </recommendedName>
</protein>
<keyword evidence="9" id="KW-0547">Nucleotide-binding</keyword>
<evidence type="ECO:0000256" key="2">
    <source>
        <dbReference type="ARBA" id="ARBA00004429"/>
    </source>
</evidence>
<dbReference type="Gene3D" id="3.30.565.10">
    <property type="entry name" value="Histidine kinase-like ATPase, C-terminal domain"/>
    <property type="match status" value="1"/>
</dbReference>
<dbReference type="PANTHER" id="PTHR44936">
    <property type="entry name" value="SENSOR PROTEIN CREC"/>
    <property type="match status" value="1"/>
</dbReference>
<keyword evidence="8 15" id="KW-0812">Transmembrane</keyword>
<dbReference type="InterPro" id="IPR050980">
    <property type="entry name" value="2C_sensor_his_kinase"/>
</dbReference>
<dbReference type="PROSITE" id="PS50109">
    <property type="entry name" value="HIS_KIN"/>
    <property type="match status" value="1"/>
</dbReference>
<dbReference type="SMART" id="SM00388">
    <property type="entry name" value="HisKA"/>
    <property type="match status" value="1"/>
</dbReference>
<evidence type="ECO:0000256" key="9">
    <source>
        <dbReference type="ARBA" id="ARBA00022741"/>
    </source>
</evidence>
<keyword evidence="13" id="KW-0902">Two-component regulatory system</keyword>
<keyword evidence="10" id="KW-0418">Kinase</keyword>
<evidence type="ECO:0000256" key="12">
    <source>
        <dbReference type="ARBA" id="ARBA00022989"/>
    </source>
</evidence>
<dbReference type="InterPro" id="IPR003594">
    <property type="entry name" value="HATPase_dom"/>
</dbReference>
<organism evidence="18 19">
    <name type="scientific">Piscinibacterium candidicorallinum</name>
    <dbReference type="NCBI Taxonomy" id="1793872"/>
    <lineage>
        <taxon>Bacteria</taxon>
        <taxon>Pseudomonadati</taxon>
        <taxon>Pseudomonadota</taxon>
        <taxon>Betaproteobacteria</taxon>
        <taxon>Burkholderiales</taxon>
        <taxon>Piscinibacterium</taxon>
    </lineage>
</organism>
<dbReference type="InterPro" id="IPR005467">
    <property type="entry name" value="His_kinase_dom"/>
</dbReference>
<keyword evidence="19" id="KW-1185">Reference proteome</keyword>
<evidence type="ECO:0000313" key="19">
    <source>
        <dbReference type="Proteomes" id="UP001595556"/>
    </source>
</evidence>
<dbReference type="Pfam" id="PF00512">
    <property type="entry name" value="HisKA"/>
    <property type="match status" value="1"/>
</dbReference>
<name>A0ABV7GYX8_9BURK</name>
<feature type="domain" description="Histidine kinase" evidence="16">
    <location>
        <begin position="231"/>
        <end position="447"/>
    </location>
</feature>
<dbReference type="InterPro" id="IPR036097">
    <property type="entry name" value="HisK_dim/P_sf"/>
</dbReference>
<dbReference type="SUPFAM" id="SSF47384">
    <property type="entry name" value="Homodimeric domain of signal transducing histidine kinase"/>
    <property type="match status" value="1"/>
</dbReference>
<evidence type="ECO:0000256" key="3">
    <source>
        <dbReference type="ARBA" id="ARBA00012438"/>
    </source>
</evidence>
<dbReference type="SMART" id="SM00387">
    <property type="entry name" value="HATPase_c"/>
    <property type="match status" value="1"/>
</dbReference>
<dbReference type="CDD" id="cd00082">
    <property type="entry name" value="HisKA"/>
    <property type="match status" value="1"/>
</dbReference>
<keyword evidence="7" id="KW-0808">Transferase</keyword>
<dbReference type="SUPFAM" id="SSF158472">
    <property type="entry name" value="HAMP domain-like"/>
    <property type="match status" value="1"/>
</dbReference>
<evidence type="ECO:0000256" key="10">
    <source>
        <dbReference type="ARBA" id="ARBA00022777"/>
    </source>
</evidence>
<accession>A0ABV7GYX8</accession>
<dbReference type="Pfam" id="PF00672">
    <property type="entry name" value="HAMP"/>
    <property type="match status" value="1"/>
</dbReference>
<dbReference type="PRINTS" id="PR00344">
    <property type="entry name" value="BCTRLSENSOR"/>
</dbReference>
<feature type="domain" description="HAMP" evidence="17">
    <location>
        <begin position="171"/>
        <end position="223"/>
    </location>
</feature>
<dbReference type="Pfam" id="PF16524">
    <property type="entry name" value="RisS_PPD"/>
    <property type="match status" value="1"/>
</dbReference>
<keyword evidence="12 15" id="KW-1133">Transmembrane helix</keyword>
<dbReference type="InterPro" id="IPR032408">
    <property type="entry name" value="RisS_PPD"/>
</dbReference>
<proteinExistence type="predicted"/>
<comment type="catalytic activity">
    <reaction evidence="1">
        <text>ATP + protein L-histidine = ADP + protein N-phospho-L-histidine.</text>
        <dbReference type="EC" id="2.7.13.3"/>
    </reaction>
</comment>
<dbReference type="PROSITE" id="PS50885">
    <property type="entry name" value="HAMP"/>
    <property type="match status" value="1"/>
</dbReference>
<dbReference type="GO" id="GO:0005524">
    <property type="term" value="F:ATP binding"/>
    <property type="evidence" value="ECO:0007669"/>
    <property type="project" value="UniProtKB-KW"/>
</dbReference>
<dbReference type="PANTHER" id="PTHR44936:SF5">
    <property type="entry name" value="SENSOR HISTIDINE KINASE ENVZ"/>
    <property type="match status" value="1"/>
</dbReference>
<sequence>MRLSFFARTLLLLLALLAASLLVVGQSFRTLDLEPRARQLAQQVVAIVNLTRFALVYADPIGRQAFLAELQENERVQVYLVEPTDKIEAPSGDLLSQRFIEYVTRSLGTQTTFARTVNGLPGVWISFTIETDQYWLRLERERLERNPGIAWLFWGVGALLLAIVGAVLITSFVTRPLRQLARSAEKVAVGKTPRPLPVDGPSEIALVNRSFNDMVSALSKVEEERKLMLAGISHDLRTPITRMRLELELAGLDANARSGFETDLAQMDSIVGQFIDIARPTVSTEQDTVLAPLVLKLGDRYANDPRGKVVARPTHAEAAVRGDLNAIERALTNLIENALRYGRPKEGAANVEILLSLEPDKSGKALKPGQKRWVRLAVRDHGPGVDPEDLDRLTRPFERGDAARTNASGAGLGLAIVDRIAQQQGGRLLLQSRKGEGFTATLLLPAA</sequence>
<dbReference type="Gene3D" id="3.30.450.300">
    <property type="entry name" value="Sensor histidine kinase RisS, periplasmic domain"/>
    <property type="match status" value="1"/>
</dbReference>
<dbReference type="Gene3D" id="1.10.287.130">
    <property type="match status" value="1"/>
</dbReference>
<evidence type="ECO:0000256" key="15">
    <source>
        <dbReference type="SAM" id="Phobius"/>
    </source>
</evidence>
<dbReference type="CDD" id="cd00075">
    <property type="entry name" value="HATPase"/>
    <property type="match status" value="1"/>
</dbReference>
<dbReference type="EMBL" id="JBHRTI010000003">
    <property type="protein sequence ID" value="MFC3146883.1"/>
    <property type="molecule type" value="Genomic_DNA"/>
</dbReference>
<keyword evidence="5" id="KW-0997">Cell inner membrane</keyword>
<evidence type="ECO:0000256" key="8">
    <source>
        <dbReference type="ARBA" id="ARBA00022692"/>
    </source>
</evidence>
<keyword evidence="4" id="KW-1003">Cell membrane</keyword>
<feature type="transmembrane region" description="Helical" evidence="15">
    <location>
        <begin position="151"/>
        <end position="173"/>
    </location>
</feature>
<dbReference type="RefSeq" id="WP_377301446.1">
    <property type="nucleotide sequence ID" value="NZ_CP180191.1"/>
</dbReference>
<evidence type="ECO:0000256" key="13">
    <source>
        <dbReference type="ARBA" id="ARBA00023012"/>
    </source>
</evidence>
<evidence type="ECO:0000259" key="17">
    <source>
        <dbReference type="PROSITE" id="PS50885"/>
    </source>
</evidence>
<dbReference type="InterPro" id="IPR003660">
    <property type="entry name" value="HAMP_dom"/>
</dbReference>
<dbReference type="SUPFAM" id="SSF55874">
    <property type="entry name" value="ATPase domain of HSP90 chaperone/DNA topoisomerase II/histidine kinase"/>
    <property type="match status" value="1"/>
</dbReference>
<evidence type="ECO:0000259" key="16">
    <source>
        <dbReference type="PROSITE" id="PS50109"/>
    </source>
</evidence>
<keyword evidence="6" id="KW-0597">Phosphoprotein</keyword>
<evidence type="ECO:0000256" key="6">
    <source>
        <dbReference type="ARBA" id="ARBA00022553"/>
    </source>
</evidence>